<dbReference type="GO" id="GO:0035197">
    <property type="term" value="F:siRNA binding"/>
    <property type="evidence" value="ECO:0007669"/>
    <property type="project" value="TreeGrafter"/>
</dbReference>
<dbReference type="GO" id="GO:0003725">
    <property type="term" value="F:double-stranded RNA binding"/>
    <property type="evidence" value="ECO:0007669"/>
    <property type="project" value="TreeGrafter"/>
</dbReference>
<feature type="domain" description="DRBM" evidence="4">
    <location>
        <begin position="226"/>
        <end position="296"/>
    </location>
</feature>
<comment type="caution">
    <text evidence="5">The sequence shown here is derived from an EMBL/GenBank/DDBJ whole genome shotgun (WGS) entry which is preliminary data.</text>
</comment>
<keyword evidence="1 2" id="KW-0694">RNA-binding</keyword>
<dbReference type="PANTHER" id="PTHR46205:SF3">
    <property type="entry name" value="LOQUACIOUS, ISOFORM B"/>
    <property type="match status" value="1"/>
</dbReference>
<proteinExistence type="predicted"/>
<reference evidence="5 6" key="1">
    <citation type="submission" date="2020-08" db="EMBL/GenBank/DDBJ databases">
        <authorList>
            <person name="Hejnol A."/>
        </authorList>
    </citation>
    <scope>NUCLEOTIDE SEQUENCE [LARGE SCALE GENOMIC DNA]</scope>
</reference>
<dbReference type="SUPFAM" id="SSF54768">
    <property type="entry name" value="dsRNA-binding domain-like"/>
    <property type="match status" value="3"/>
</dbReference>
<name>A0A7I8V847_9ANNE</name>
<dbReference type="GO" id="GO:0070920">
    <property type="term" value="P:regulation of regulatory ncRNA processing"/>
    <property type="evidence" value="ECO:0007669"/>
    <property type="project" value="TreeGrafter"/>
</dbReference>
<evidence type="ECO:0000256" key="2">
    <source>
        <dbReference type="PROSITE-ProRule" id="PRU00266"/>
    </source>
</evidence>
<evidence type="ECO:0000313" key="5">
    <source>
        <dbReference type="EMBL" id="CAD5111351.1"/>
    </source>
</evidence>
<dbReference type="GO" id="GO:0016442">
    <property type="term" value="C:RISC complex"/>
    <property type="evidence" value="ECO:0007669"/>
    <property type="project" value="TreeGrafter"/>
</dbReference>
<dbReference type="PROSITE" id="PS50137">
    <property type="entry name" value="DS_RBD"/>
    <property type="match status" value="3"/>
</dbReference>
<dbReference type="Proteomes" id="UP000549394">
    <property type="component" value="Unassembled WGS sequence"/>
</dbReference>
<dbReference type="GO" id="GO:0005737">
    <property type="term" value="C:cytoplasm"/>
    <property type="evidence" value="ECO:0007669"/>
    <property type="project" value="TreeGrafter"/>
</dbReference>
<sequence>MARSVVHYLNNNASFCSPDDVPVAAFNEENLQPPSYNRFDSSQNFSSTAPQPFQQSFKRPASTCPNITGNKKKKVGATGGSSVLTINPNKSPIQQLNEIRHGLQYIIASQTGPIHAPIFTMQVTIDGKTYEGVGHNKKAAKMQCAQNALNTLVELSKQGINIRRFDNQSTQNQYGSPLASPVVTLTSSSTAPTTNTSSSESNSGGINVPIPESSKQFNSADLLLPNKTTEVKNPASILNEIRKDLEYSQAVEIGLPPNRTFKVTVVVDGTVYEGVGRNKKLAKARAAQNALTSIWNLKFNQPADEMSCPELIVTDEAFEEVKLAPEIIKRIRQPIVRNSQSETLQTGNFTPVSTVLGESKNEVQILYEHFGPAYGHPIDIIYQSVSGSGKNCGKATVCVVTVEGKKYEGAGATKPEAKKKALQCTIESLKQSGEWFRRAHKVREDRKMRKEKARKKMISKCNTKSISNEPGYYKRLNQKLKLKRAAKGTVAQPQNATGILNEKFRNELDFQFKTSITSKVHEVVLFLCSGEFIGRGKSRKEAKNVASEIAMMKIGMELPKNMIRANMAIHLETENNDNPTERLMSALKAGFE</sequence>
<dbReference type="AlphaFoldDB" id="A0A7I8V847"/>
<dbReference type="EMBL" id="CAJFCJ010000001">
    <property type="protein sequence ID" value="CAD5111351.1"/>
    <property type="molecule type" value="Genomic_DNA"/>
</dbReference>
<evidence type="ECO:0000256" key="3">
    <source>
        <dbReference type="SAM" id="MobiDB-lite"/>
    </source>
</evidence>
<feature type="region of interest" description="Disordered" evidence="3">
    <location>
        <begin position="170"/>
        <end position="211"/>
    </location>
</feature>
<feature type="domain" description="DRBM" evidence="4">
    <location>
        <begin position="361"/>
        <end position="431"/>
    </location>
</feature>
<gene>
    <name evidence="5" type="ORF">DGYR_LOCUS660</name>
</gene>
<dbReference type="GO" id="GO:0030422">
    <property type="term" value="P:siRNA processing"/>
    <property type="evidence" value="ECO:0007669"/>
    <property type="project" value="TreeGrafter"/>
</dbReference>
<evidence type="ECO:0000259" key="4">
    <source>
        <dbReference type="PROSITE" id="PS50137"/>
    </source>
</evidence>
<accession>A0A7I8V847</accession>
<dbReference type="GO" id="GO:0005634">
    <property type="term" value="C:nucleus"/>
    <property type="evidence" value="ECO:0007669"/>
    <property type="project" value="TreeGrafter"/>
</dbReference>
<feature type="domain" description="DRBM" evidence="4">
    <location>
        <begin position="88"/>
        <end position="154"/>
    </location>
</feature>
<feature type="compositionally biased region" description="Low complexity" evidence="3">
    <location>
        <begin position="178"/>
        <end position="203"/>
    </location>
</feature>
<keyword evidence="6" id="KW-1185">Reference proteome</keyword>
<dbReference type="GO" id="GO:0070578">
    <property type="term" value="C:RISC-loading complex"/>
    <property type="evidence" value="ECO:0007669"/>
    <property type="project" value="TreeGrafter"/>
</dbReference>
<dbReference type="PANTHER" id="PTHR46205">
    <property type="entry name" value="LOQUACIOUS, ISOFORM B"/>
    <property type="match status" value="1"/>
</dbReference>
<dbReference type="SMART" id="SM00358">
    <property type="entry name" value="DSRM"/>
    <property type="match status" value="3"/>
</dbReference>
<dbReference type="InterPro" id="IPR051247">
    <property type="entry name" value="RLC_Component"/>
</dbReference>
<evidence type="ECO:0000256" key="1">
    <source>
        <dbReference type="ARBA" id="ARBA00022884"/>
    </source>
</evidence>
<dbReference type="Gene3D" id="3.30.160.20">
    <property type="match status" value="3"/>
</dbReference>
<protein>
    <submittedName>
        <fullName evidence="5">DgyrCDS667</fullName>
    </submittedName>
</protein>
<dbReference type="Pfam" id="PF00035">
    <property type="entry name" value="dsrm"/>
    <property type="match status" value="2"/>
</dbReference>
<evidence type="ECO:0000313" key="6">
    <source>
        <dbReference type="Proteomes" id="UP000549394"/>
    </source>
</evidence>
<dbReference type="InterPro" id="IPR014720">
    <property type="entry name" value="dsRBD_dom"/>
</dbReference>
<organism evidence="5 6">
    <name type="scientific">Dimorphilus gyrociliatus</name>
    <dbReference type="NCBI Taxonomy" id="2664684"/>
    <lineage>
        <taxon>Eukaryota</taxon>
        <taxon>Metazoa</taxon>
        <taxon>Spiralia</taxon>
        <taxon>Lophotrochozoa</taxon>
        <taxon>Annelida</taxon>
        <taxon>Polychaeta</taxon>
        <taxon>Polychaeta incertae sedis</taxon>
        <taxon>Dinophilidae</taxon>
        <taxon>Dimorphilus</taxon>
    </lineage>
</organism>
<dbReference type="OrthoDB" id="6113736at2759"/>
<feature type="region of interest" description="Disordered" evidence="3">
    <location>
        <begin position="39"/>
        <end position="60"/>
    </location>
</feature>